<comment type="caution">
    <text evidence="1">The sequence shown here is derived from an EMBL/GenBank/DDBJ whole genome shotgun (WGS) entry which is preliminary data.</text>
</comment>
<sequence length="308" mass="35350">MHFRLWVILFSWTREIGLVIGTSFNAITYSATSTLAQEGKNYLDSLNDKTKISEHGRCWKNAIAELQVGCKFLSQETQKNLALKLTDCFLQMSGHEPLNCDVLKNKCPQKLSDRAFNTYTEFYTHTHSICYFLQSQVWQEEAEKTVNKLSSTSLRVSQQLLEAERNQETLLNHQKESIFLQHDLMKNSKGIASLLQSSQQNIDSAIRDFHSSTKEQKQLLIDLFESLSSFKSWAINETSWFSSTTFFIGSIILCKPGLDQIDNKNNSVTDLLKDEPHVENVSLYSEKNLRVSRVKSVYNLRSSQIVKK</sequence>
<evidence type="ECO:0000313" key="2">
    <source>
        <dbReference type="Proteomes" id="UP001359485"/>
    </source>
</evidence>
<name>A0ABR1B939_POLSC</name>
<dbReference type="PANTHER" id="PTHR33538">
    <property type="entry name" value="PROTEIN GAMETE EXPRESSED 1"/>
    <property type="match status" value="1"/>
</dbReference>
<evidence type="ECO:0000313" key="1">
    <source>
        <dbReference type="EMBL" id="KAK6635562.1"/>
    </source>
</evidence>
<dbReference type="InterPro" id="IPR040346">
    <property type="entry name" value="GEX1/Brambleberry"/>
</dbReference>
<protein>
    <submittedName>
        <fullName evidence="1">Uncharacterized protein</fullName>
    </submittedName>
</protein>
<dbReference type="PANTHER" id="PTHR33538:SF2">
    <property type="entry name" value="PROTEIN GAMETE EXPRESSED 1"/>
    <property type="match status" value="1"/>
</dbReference>
<gene>
    <name evidence="1" type="ORF">RUM44_000814</name>
</gene>
<proteinExistence type="predicted"/>
<accession>A0ABR1B939</accession>
<dbReference type="Proteomes" id="UP001359485">
    <property type="component" value="Unassembled WGS sequence"/>
</dbReference>
<dbReference type="EMBL" id="JAWJWF010000003">
    <property type="protein sequence ID" value="KAK6635562.1"/>
    <property type="molecule type" value="Genomic_DNA"/>
</dbReference>
<organism evidence="1 2">
    <name type="scientific">Polyplax serrata</name>
    <name type="common">Common mouse louse</name>
    <dbReference type="NCBI Taxonomy" id="468196"/>
    <lineage>
        <taxon>Eukaryota</taxon>
        <taxon>Metazoa</taxon>
        <taxon>Ecdysozoa</taxon>
        <taxon>Arthropoda</taxon>
        <taxon>Hexapoda</taxon>
        <taxon>Insecta</taxon>
        <taxon>Pterygota</taxon>
        <taxon>Neoptera</taxon>
        <taxon>Paraneoptera</taxon>
        <taxon>Psocodea</taxon>
        <taxon>Troctomorpha</taxon>
        <taxon>Phthiraptera</taxon>
        <taxon>Anoplura</taxon>
        <taxon>Polyplacidae</taxon>
        <taxon>Polyplax</taxon>
    </lineage>
</organism>
<keyword evidence="2" id="KW-1185">Reference proteome</keyword>
<reference evidence="1 2" key="1">
    <citation type="submission" date="2023-09" db="EMBL/GenBank/DDBJ databases">
        <title>Genomes of two closely related lineages of the louse Polyplax serrata with different host specificities.</title>
        <authorList>
            <person name="Martinu J."/>
            <person name="Tarabai H."/>
            <person name="Stefka J."/>
            <person name="Hypsa V."/>
        </authorList>
    </citation>
    <scope>NUCLEOTIDE SEQUENCE [LARGE SCALE GENOMIC DNA]</scope>
    <source>
        <strain evidence="1">98ZLc_SE</strain>
    </source>
</reference>